<evidence type="ECO:0000313" key="2">
    <source>
        <dbReference type="Proteomes" id="UP001187192"/>
    </source>
</evidence>
<accession>A0AA88JJN4</accession>
<reference evidence="1" key="1">
    <citation type="submission" date="2023-07" db="EMBL/GenBank/DDBJ databases">
        <title>draft genome sequence of fig (Ficus carica).</title>
        <authorList>
            <person name="Takahashi T."/>
            <person name="Nishimura K."/>
        </authorList>
    </citation>
    <scope>NUCLEOTIDE SEQUENCE</scope>
</reference>
<dbReference type="Proteomes" id="UP001187192">
    <property type="component" value="Unassembled WGS sequence"/>
</dbReference>
<name>A0AA88JJN4_FICCA</name>
<feature type="non-terminal residue" evidence="1">
    <location>
        <position position="48"/>
    </location>
</feature>
<organism evidence="1 2">
    <name type="scientific">Ficus carica</name>
    <name type="common">Common fig</name>
    <dbReference type="NCBI Taxonomy" id="3494"/>
    <lineage>
        <taxon>Eukaryota</taxon>
        <taxon>Viridiplantae</taxon>
        <taxon>Streptophyta</taxon>
        <taxon>Embryophyta</taxon>
        <taxon>Tracheophyta</taxon>
        <taxon>Spermatophyta</taxon>
        <taxon>Magnoliopsida</taxon>
        <taxon>eudicotyledons</taxon>
        <taxon>Gunneridae</taxon>
        <taxon>Pentapetalae</taxon>
        <taxon>rosids</taxon>
        <taxon>fabids</taxon>
        <taxon>Rosales</taxon>
        <taxon>Moraceae</taxon>
        <taxon>Ficeae</taxon>
        <taxon>Ficus</taxon>
    </lineage>
</organism>
<dbReference type="AlphaFoldDB" id="A0AA88JJN4"/>
<gene>
    <name evidence="1" type="ORF">TIFTF001_056643</name>
</gene>
<comment type="caution">
    <text evidence="1">The sequence shown here is derived from an EMBL/GenBank/DDBJ whole genome shotgun (WGS) entry which is preliminary data.</text>
</comment>
<dbReference type="EMBL" id="BTGU01021524">
    <property type="protein sequence ID" value="GMN75696.1"/>
    <property type="molecule type" value="Genomic_DNA"/>
</dbReference>
<evidence type="ECO:0000313" key="1">
    <source>
        <dbReference type="EMBL" id="GMN75696.1"/>
    </source>
</evidence>
<keyword evidence="2" id="KW-1185">Reference proteome</keyword>
<sequence>MVMMPVTLRLLSQHQLGVDISIVPALAGQVSSDMIIGFDLEIETYTSS</sequence>
<protein>
    <submittedName>
        <fullName evidence="1">Uncharacterized protein</fullName>
    </submittedName>
</protein>
<proteinExistence type="predicted"/>